<feature type="region of interest" description="Disordered" evidence="1">
    <location>
        <begin position="1"/>
        <end position="21"/>
    </location>
</feature>
<feature type="compositionally biased region" description="Basic and acidic residues" evidence="1">
    <location>
        <begin position="291"/>
        <end position="315"/>
    </location>
</feature>
<accession>A0AA88IX00</accession>
<evidence type="ECO:0000256" key="1">
    <source>
        <dbReference type="SAM" id="MobiDB-lite"/>
    </source>
</evidence>
<evidence type="ECO:0000313" key="3">
    <source>
        <dbReference type="Proteomes" id="UP001187415"/>
    </source>
</evidence>
<gene>
    <name evidence="2" type="ORF">Q5P01_021948</name>
</gene>
<reference evidence="2" key="1">
    <citation type="submission" date="2023-07" db="EMBL/GenBank/DDBJ databases">
        <title>Chromosome-level Genome Assembly of Striped Snakehead (Channa striata).</title>
        <authorList>
            <person name="Liu H."/>
        </authorList>
    </citation>
    <scope>NUCLEOTIDE SEQUENCE</scope>
    <source>
        <strain evidence="2">Gz</strain>
        <tissue evidence="2">Muscle</tissue>
    </source>
</reference>
<sequence>MGPSGRGRVGEADVDRGGGVRRVSLTRATGVEWLGRPREPKATWKTESNGYHERRRCVAGLHDPQREPRSRAHTQVHRGSEQSPEPRVARKHLCGDVYPADENFSRRGLAERVGGRDPGARIRWEIADNLVLTSREIAYSRYADGRRSRRTAASSGSVLTAGGMSLEGEEDLCSSDINPFFSRTSAVNRAPDTDVLQRAVEMYLPEGIPREVEEMYQEFHRTWSPDRLGSVDEAYRGESRTSASERSATSVSGRSLAIARVIREISLGEAVGGGARVLGEPSLEEPPPGPDRAELIEGGMPDDRPRPSRGDRDQQAEPLSDSDLGNEAQRARISRANRMRWKSRGLTTEEREASNRARFHKMKYLVSEDIRTLRKPPLVRRVHASRDYVSHPSQGLPKPRRAGIWDEQDTRGPGDVVILDLVSSGNVPTASQWARGAENSSGRGGSRRNLTWPAGLAYDAAVNCKTLSCRTAEQAYHTLNLSAPPHGGFSHTEIVIDSLPSLCRDDAPHLIALHAKQTNYLGAVCTAQDVSGLILHRIHADHRTLVNVLDMHTRLQVHSFVPRTFALHCVMDEEAFDAVGVFVGESPGSLNLGQSSYVVSTSYDDTITLAYHVLRCLLRVQILSTKVLGFAMRCVQPARIWRTDDGFRVDMLGCLTDTLYAWDKHRLASRNPLVTIWETLTQLRVHKYVPRVIADELQSDRAAQSLAESEELLLRVYRLCDFPDSSASNWDAWDVLGTNGLTVTSRYPFRTTEYIPTDRFL</sequence>
<feature type="region of interest" description="Disordered" evidence="1">
    <location>
        <begin position="62"/>
        <end position="88"/>
    </location>
</feature>
<organism evidence="2 3">
    <name type="scientific">Channa striata</name>
    <name type="common">Snakehead murrel</name>
    <name type="synonym">Ophicephalus striatus</name>
    <dbReference type="NCBI Taxonomy" id="64152"/>
    <lineage>
        <taxon>Eukaryota</taxon>
        <taxon>Metazoa</taxon>
        <taxon>Chordata</taxon>
        <taxon>Craniata</taxon>
        <taxon>Vertebrata</taxon>
        <taxon>Euteleostomi</taxon>
        <taxon>Actinopterygii</taxon>
        <taxon>Neopterygii</taxon>
        <taxon>Teleostei</taxon>
        <taxon>Neoteleostei</taxon>
        <taxon>Acanthomorphata</taxon>
        <taxon>Anabantaria</taxon>
        <taxon>Anabantiformes</taxon>
        <taxon>Channoidei</taxon>
        <taxon>Channidae</taxon>
        <taxon>Channa</taxon>
    </lineage>
</organism>
<evidence type="ECO:0000313" key="2">
    <source>
        <dbReference type="EMBL" id="KAK2821883.1"/>
    </source>
</evidence>
<feature type="region of interest" description="Disordered" evidence="1">
    <location>
        <begin position="275"/>
        <end position="335"/>
    </location>
</feature>
<dbReference type="Proteomes" id="UP001187415">
    <property type="component" value="Unassembled WGS sequence"/>
</dbReference>
<proteinExistence type="predicted"/>
<feature type="compositionally biased region" description="Basic and acidic residues" evidence="1">
    <location>
        <begin position="8"/>
        <end position="18"/>
    </location>
</feature>
<protein>
    <submittedName>
        <fullName evidence="2">Uncharacterized protein</fullName>
    </submittedName>
</protein>
<feature type="region of interest" description="Disordered" evidence="1">
    <location>
        <begin position="389"/>
        <end position="409"/>
    </location>
</feature>
<dbReference type="AlphaFoldDB" id="A0AA88IX00"/>
<dbReference type="EMBL" id="JAUPFM010000018">
    <property type="protein sequence ID" value="KAK2821883.1"/>
    <property type="molecule type" value="Genomic_DNA"/>
</dbReference>
<keyword evidence="3" id="KW-1185">Reference proteome</keyword>
<name>A0AA88IX00_CHASR</name>
<comment type="caution">
    <text evidence="2">The sequence shown here is derived from an EMBL/GenBank/DDBJ whole genome shotgun (WGS) entry which is preliminary data.</text>
</comment>